<dbReference type="InterPro" id="IPR027417">
    <property type="entry name" value="P-loop_NTPase"/>
</dbReference>
<dbReference type="PROSITE" id="PS00329">
    <property type="entry name" value="HSP70_2"/>
    <property type="match status" value="1"/>
</dbReference>
<dbReference type="PANTHER" id="PTHR14187:SF5">
    <property type="entry name" value="HEAT SHOCK 70 KDA PROTEIN 12A"/>
    <property type="match status" value="1"/>
</dbReference>
<organism evidence="6 7">
    <name type="scientific">Mytilus edulis</name>
    <name type="common">Blue mussel</name>
    <dbReference type="NCBI Taxonomy" id="6550"/>
    <lineage>
        <taxon>Eukaryota</taxon>
        <taxon>Metazoa</taxon>
        <taxon>Spiralia</taxon>
        <taxon>Lophotrochozoa</taxon>
        <taxon>Mollusca</taxon>
        <taxon>Bivalvia</taxon>
        <taxon>Autobranchia</taxon>
        <taxon>Pteriomorphia</taxon>
        <taxon>Mytilida</taxon>
        <taxon>Mytiloidea</taxon>
        <taxon>Mytilidae</taxon>
        <taxon>Mytilinae</taxon>
        <taxon>Mytilus</taxon>
    </lineage>
</organism>
<dbReference type="PANTHER" id="PTHR14187">
    <property type="entry name" value="ALPHA KINASE/ELONGATION FACTOR 2 KINASE"/>
    <property type="match status" value="1"/>
</dbReference>
<name>A0A8S3UST5_MYTED</name>
<comment type="similarity">
    <text evidence="1">Belongs to the heat shock protein 70 family.</text>
</comment>
<feature type="domain" description="COR" evidence="5">
    <location>
        <begin position="298"/>
        <end position="448"/>
    </location>
</feature>
<keyword evidence="7" id="KW-1185">Reference proteome</keyword>
<keyword evidence="2" id="KW-0677">Repeat</keyword>
<dbReference type="Pfam" id="PF08477">
    <property type="entry name" value="Roc"/>
    <property type="match status" value="1"/>
</dbReference>
<evidence type="ECO:0000313" key="6">
    <source>
        <dbReference type="EMBL" id="CAG2245377.1"/>
    </source>
</evidence>
<evidence type="ECO:0000256" key="2">
    <source>
        <dbReference type="ARBA" id="ARBA00022737"/>
    </source>
</evidence>
<proteinExistence type="inferred from homology"/>
<dbReference type="InterPro" id="IPR018181">
    <property type="entry name" value="Heat_shock_70_CS"/>
</dbReference>
<dbReference type="Gene3D" id="3.40.50.300">
    <property type="entry name" value="P-loop containing nucleotide triphosphate hydrolases"/>
    <property type="match status" value="1"/>
</dbReference>
<evidence type="ECO:0000256" key="1">
    <source>
        <dbReference type="ARBA" id="ARBA00007381"/>
    </source>
</evidence>
<evidence type="ECO:0000256" key="4">
    <source>
        <dbReference type="ARBA" id="ARBA00022840"/>
    </source>
</evidence>
<keyword evidence="3" id="KW-0547">Nucleotide-binding</keyword>
<gene>
    <name evidence="6" type="ORF">MEDL_57410</name>
</gene>
<dbReference type="SUPFAM" id="SSF52540">
    <property type="entry name" value="P-loop containing nucleoside triphosphate hydrolases"/>
    <property type="match status" value="1"/>
</dbReference>
<dbReference type="GO" id="GO:0005524">
    <property type="term" value="F:ATP binding"/>
    <property type="evidence" value="ECO:0007669"/>
    <property type="project" value="UniProtKB-KW"/>
</dbReference>
<dbReference type="OrthoDB" id="40118at2759"/>
<dbReference type="Pfam" id="PF16095">
    <property type="entry name" value="COR-A"/>
    <property type="match status" value="1"/>
</dbReference>
<dbReference type="InterPro" id="IPR036388">
    <property type="entry name" value="WH-like_DNA-bd_sf"/>
</dbReference>
<dbReference type="AlphaFoldDB" id="A0A8S3UST5"/>
<dbReference type="Gene3D" id="1.10.10.10">
    <property type="entry name" value="Winged helix-like DNA-binding domain superfamily/Winged helix DNA-binding domain"/>
    <property type="match status" value="1"/>
</dbReference>
<evidence type="ECO:0000313" key="7">
    <source>
        <dbReference type="Proteomes" id="UP000683360"/>
    </source>
</evidence>
<dbReference type="Proteomes" id="UP000683360">
    <property type="component" value="Unassembled WGS sequence"/>
</dbReference>
<accession>A0A8S3UST5</accession>
<dbReference type="InterPro" id="IPR043129">
    <property type="entry name" value="ATPase_NBD"/>
</dbReference>
<evidence type="ECO:0000256" key="3">
    <source>
        <dbReference type="ARBA" id="ARBA00022741"/>
    </source>
</evidence>
<dbReference type="Pfam" id="PF00012">
    <property type="entry name" value="HSP70"/>
    <property type="match status" value="1"/>
</dbReference>
<dbReference type="InterPro" id="IPR013126">
    <property type="entry name" value="Hsp_70_fam"/>
</dbReference>
<reference evidence="6" key="1">
    <citation type="submission" date="2021-03" db="EMBL/GenBank/DDBJ databases">
        <authorList>
            <person name="Bekaert M."/>
        </authorList>
    </citation>
    <scope>NUCLEOTIDE SEQUENCE</scope>
</reference>
<dbReference type="GO" id="GO:0140662">
    <property type="term" value="F:ATP-dependent protein folding chaperone"/>
    <property type="evidence" value="ECO:0007669"/>
    <property type="project" value="InterPro"/>
</dbReference>
<dbReference type="Gene3D" id="3.30.70.1390">
    <property type="entry name" value="ROC domain from the Parkinson's disease-associated leucine-rich repeat kinase 2"/>
    <property type="match status" value="1"/>
</dbReference>
<keyword evidence="4" id="KW-0067">ATP-binding</keyword>
<evidence type="ECO:0000259" key="5">
    <source>
        <dbReference type="Pfam" id="PF16095"/>
    </source>
</evidence>
<dbReference type="InterPro" id="IPR032171">
    <property type="entry name" value="COR-A"/>
</dbReference>
<dbReference type="CDD" id="cd10229">
    <property type="entry name" value="ASKHA_NBD_HSP70_HSPA12"/>
    <property type="match status" value="1"/>
</dbReference>
<comment type="caution">
    <text evidence="6">The sequence shown here is derived from an EMBL/GenBank/DDBJ whole genome shotgun (WGS) entry which is preliminary data.</text>
</comment>
<protein>
    <recommendedName>
        <fullName evidence="5">COR domain-containing protein</fullName>
    </recommendedName>
</protein>
<dbReference type="SUPFAM" id="SSF53067">
    <property type="entry name" value="Actin-like ATPase domain"/>
    <property type="match status" value="2"/>
</dbReference>
<dbReference type="Gene3D" id="3.30.420.40">
    <property type="match status" value="1"/>
</dbReference>
<sequence>MIVGKESVGKTSLLRRLLKDNTAGVSSTDGVDIVVNRCKINIEDGKWTTGKDIPDDKIQTIQRAMIHGSMTNETLDTKLKDIDTSPQHKQDIMGNESEERTDNNYVSIKTTTSSDLKPSTLMIDTSNTNLAEETDIGPLNNMSAYTNDSKGNIATLDDIHKMENNSGDQLVRLHNSKSDSKENEDVNKQVSLLMPLDLMSRVFSKTSTADVPTNLEALCGLWDFAGQKEFYATHQAFLTKSAVYLVVADITEDIFKQGVEQHSTDFQHVGDSEGQFDELRQAISEAAKEMPNWGELMPLKWILLEHLIEINKENGKKITTLFEMLKIAEHPEINISRKEDMLLFLRVQHEIGNIIFFEDIQDLIILNPQWLVDAFRCLASNTYNAKPQQLKEWTQFVQYGELSDMLITELFKSKCGGLFLEHREDVLKVMEKFDILVENQDTGFFIMPSKMPFSTFEVVCNKLGVLNCKRTSWLCLKFEFLPPAFFNHLSVWFIKNTNLVNSGCEKLLVAMSTDTIALQILSFSTVEKELGSTCSTIYTEIITKVKAIIQRYNLTIKFDLCFKCNEGDFHKDVAPYKYLQKNREFYCLQHQQAHKSEEVYLPWMKNVFEDDQTITETERYVPILGIGNKLAVAALDLGTTYSGYAYSFRSDFESNPLKISTNDWSAEGVHSSETKAPSLLLLNPDQSFNCFGYRAQNTYSELLDDDPKKRTNIILLRTSKCSYIIGNDDSRCNRKKELPAIKVFTESIRFLKDHFLERFTDKKKGLTIDDVSFVITVPAIWSDAAKQFMRVASEKAGIKSSQMMLAYEPEAAALFCSLLPEDLGIAKYFQKRQRLMIVDLGGGTADITVVKVLKREEKLTYIEHVYRVTGGAWGGNQVNKNFEKFLESVFGNDVMDEFKRDYLSQYLEMMIDFEVQKKTLSTSGTKTGVGIRFGVNLRHIFLKVSEEKILKMNYKTNLKVWLELQETNCDLT</sequence>
<dbReference type="EMBL" id="CAJPWZ010002769">
    <property type="protein sequence ID" value="CAG2245377.1"/>
    <property type="molecule type" value="Genomic_DNA"/>
</dbReference>